<dbReference type="AlphaFoldDB" id="K0SK42"/>
<evidence type="ECO:0000256" key="1">
    <source>
        <dbReference type="SAM" id="SignalP"/>
    </source>
</evidence>
<dbReference type="eggNOG" id="ENOG502SQ8C">
    <property type="taxonomic scope" value="Eukaryota"/>
</dbReference>
<reference evidence="2 3" key="1">
    <citation type="journal article" date="2012" name="Genome Biol.">
        <title>Genome and low-iron response of an oceanic diatom adapted to chronic iron limitation.</title>
        <authorList>
            <person name="Lommer M."/>
            <person name="Specht M."/>
            <person name="Roy A.S."/>
            <person name="Kraemer L."/>
            <person name="Andreson R."/>
            <person name="Gutowska M.A."/>
            <person name="Wolf J."/>
            <person name="Bergner S.V."/>
            <person name="Schilhabel M.B."/>
            <person name="Klostermeier U.C."/>
            <person name="Beiko R.G."/>
            <person name="Rosenstiel P."/>
            <person name="Hippler M."/>
            <person name="Laroche J."/>
        </authorList>
    </citation>
    <scope>NUCLEOTIDE SEQUENCE [LARGE SCALE GENOMIC DNA]</scope>
    <source>
        <strain evidence="2 3">CCMP1005</strain>
    </source>
</reference>
<comment type="caution">
    <text evidence="2">The sequence shown here is derived from an EMBL/GenBank/DDBJ whole genome shotgun (WGS) entry which is preliminary data.</text>
</comment>
<feature type="chain" id="PRO_5003837183" evidence="1">
    <location>
        <begin position="19"/>
        <end position="214"/>
    </location>
</feature>
<feature type="signal peptide" evidence="1">
    <location>
        <begin position="1"/>
        <end position="18"/>
    </location>
</feature>
<protein>
    <submittedName>
        <fullName evidence="2">Uncharacterized protein</fullName>
    </submittedName>
</protein>
<evidence type="ECO:0000313" key="2">
    <source>
        <dbReference type="EMBL" id="EJK65329.1"/>
    </source>
</evidence>
<dbReference type="OMA" id="TSLMAYT"/>
<evidence type="ECO:0000313" key="3">
    <source>
        <dbReference type="Proteomes" id="UP000266841"/>
    </source>
</evidence>
<gene>
    <name evidence="2" type="ORF">THAOC_13821</name>
</gene>
<dbReference type="EMBL" id="AGNL01015989">
    <property type="protein sequence ID" value="EJK65329.1"/>
    <property type="molecule type" value="Genomic_DNA"/>
</dbReference>
<sequence>MIHSKLALVVLPLHAATSFKLMPEPRSLGNTHLEVSRRTVFEVTAQGMLSSALLPSIASAAPPTLDDLKKLQIGHSRVQYLLANWEKLTESCNNKAMSETESRQVVRTEGGGYKSTKDPLFKADSLMLKAAPLVKEMDEADYVDLVEEYREKSDQISLLAYTSSWGEANPNGSKETTDDYLLQTKKVVSEAEVMLRKILGALDLPVLEPAAKAA</sequence>
<dbReference type="Proteomes" id="UP000266841">
    <property type="component" value="Unassembled WGS sequence"/>
</dbReference>
<keyword evidence="3" id="KW-1185">Reference proteome</keyword>
<keyword evidence="1" id="KW-0732">Signal</keyword>
<proteinExistence type="predicted"/>
<accession>K0SK42</accession>
<dbReference type="OrthoDB" id="436718at2759"/>
<organism evidence="2 3">
    <name type="scientific">Thalassiosira oceanica</name>
    <name type="common">Marine diatom</name>
    <dbReference type="NCBI Taxonomy" id="159749"/>
    <lineage>
        <taxon>Eukaryota</taxon>
        <taxon>Sar</taxon>
        <taxon>Stramenopiles</taxon>
        <taxon>Ochrophyta</taxon>
        <taxon>Bacillariophyta</taxon>
        <taxon>Coscinodiscophyceae</taxon>
        <taxon>Thalassiosirophycidae</taxon>
        <taxon>Thalassiosirales</taxon>
        <taxon>Thalassiosiraceae</taxon>
        <taxon>Thalassiosira</taxon>
    </lineage>
</organism>
<name>K0SK42_THAOC</name>